<feature type="repeat" description="ANK" evidence="3">
    <location>
        <begin position="85"/>
        <end position="117"/>
    </location>
</feature>
<keyword evidence="2 3" id="KW-0040">ANK repeat</keyword>
<dbReference type="EMBL" id="JAODUP010000214">
    <property type="protein sequence ID" value="KAK2156409.1"/>
    <property type="molecule type" value="Genomic_DNA"/>
</dbReference>
<evidence type="ECO:0000256" key="1">
    <source>
        <dbReference type="ARBA" id="ARBA00022737"/>
    </source>
</evidence>
<dbReference type="Pfam" id="PF12796">
    <property type="entry name" value="Ank_2"/>
    <property type="match status" value="2"/>
</dbReference>
<accession>A0AAD9JNC4</accession>
<feature type="repeat" description="ANK" evidence="3">
    <location>
        <begin position="159"/>
        <end position="191"/>
    </location>
</feature>
<dbReference type="SUPFAM" id="SSF48403">
    <property type="entry name" value="Ankyrin repeat"/>
    <property type="match status" value="1"/>
</dbReference>
<dbReference type="GO" id="GO:0045944">
    <property type="term" value="P:positive regulation of transcription by RNA polymerase II"/>
    <property type="evidence" value="ECO:0007669"/>
    <property type="project" value="TreeGrafter"/>
</dbReference>
<dbReference type="AlphaFoldDB" id="A0AAD9JNC4"/>
<feature type="repeat" description="ANK" evidence="3">
    <location>
        <begin position="51"/>
        <end position="83"/>
    </location>
</feature>
<dbReference type="PROSITE" id="PS50088">
    <property type="entry name" value="ANK_REPEAT"/>
    <property type="match status" value="3"/>
</dbReference>
<keyword evidence="5" id="KW-1185">Reference proteome</keyword>
<dbReference type="GO" id="GO:0000976">
    <property type="term" value="F:transcription cis-regulatory region binding"/>
    <property type="evidence" value="ECO:0007669"/>
    <property type="project" value="TreeGrafter"/>
</dbReference>
<dbReference type="PROSITE" id="PS50297">
    <property type="entry name" value="ANK_REP_REGION"/>
    <property type="match status" value="3"/>
</dbReference>
<dbReference type="SMART" id="SM00248">
    <property type="entry name" value="ANK"/>
    <property type="match status" value="4"/>
</dbReference>
<evidence type="ECO:0000313" key="5">
    <source>
        <dbReference type="Proteomes" id="UP001208570"/>
    </source>
</evidence>
<protein>
    <submittedName>
        <fullName evidence="4">Uncharacterized protein</fullName>
    </submittedName>
</protein>
<dbReference type="Proteomes" id="UP001208570">
    <property type="component" value="Unassembled WGS sequence"/>
</dbReference>
<dbReference type="Gene3D" id="1.25.40.20">
    <property type="entry name" value="Ankyrin repeat-containing domain"/>
    <property type="match status" value="2"/>
</dbReference>
<gene>
    <name evidence="4" type="ORF">LSH36_214g03075</name>
</gene>
<evidence type="ECO:0000256" key="3">
    <source>
        <dbReference type="PROSITE-ProRule" id="PRU00023"/>
    </source>
</evidence>
<evidence type="ECO:0000256" key="2">
    <source>
        <dbReference type="ARBA" id="ARBA00023043"/>
    </source>
</evidence>
<dbReference type="InterPro" id="IPR036770">
    <property type="entry name" value="Ankyrin_rpt-contain_sf"/>
</dbReference>
<dbReference type="GO" id="GO:0005634">
    <property type="term" value="C:nucleus"/>
    <property type="evidence" value="ECO:0007669"/>
    <property type="project" value="TreeGrafter"/>
</dbReference>
<sequence>MGNFSSELRRYIHSDNQYGLIHLLEKAGEGSPDIINEDYTADCLLESCQRNVYNPVHTAVMMERVKILEILLKYGGDPNVHSREYKHTPLHQAARLNNLKMVTILLKYGADIHAKDNLDRMPIHYAASSLASRIRGNIRVLRHLVKVGRPEDVRARDYYGDTPLHHAVKVEHLKAAKYLIKSGASMEDTNDNGQTPSDVANKIFKPKLNLLP</sequence>
<name>A0AAD9JNC4_9ANNE</name>
<evidence type="ECO:0000313" key="4">
    <source>
        <dbReference type="EMBL" id="KAK2156409.1"/>
    </source>
</evidence>
<dbReference type="PANTHER" id="PTHR24193">
    <property type="entry name" value="ANKYRIN REPEAT PROTEIN"/>
    <property type="match status" value="1"/>
</dbReference>
<comment type="caution">
    <text evidence="4">The sequence shown here is derived from an EMBL/GenBank/DDBJ whole genome shotgun (WGS) entry which is preliminary data.</text>
</comment>
<dbReference type="PANTHER" id="PTHR24193:SF121">
    <property type="entry name" value="ADA2A-CONTAINING COMPLEX COMPONENT 3, ISOFORM D"/>
    <property type="match status" value="1"/>
</dbReference>
<organism evidence="4 5">
    <name type="scientific">Paralvinella palmiformis</name>
    <dbReference type="NCBI Taxonomy" id="53620"/>
    <lineage>
        <taxon>Eukaryota</taxon>
        <taxon>Metazoa</taxon>
        <taxon>Spiralia</taxon>
        <taxon>Lophotrochozoa</taxon>
        <taxon>Annelida</taxon>
        <taxon>Polychaeta</taxon>
        <taxon>Sedentaria</taxon>
        <taxon>Canalipalpata</taxon>
        <taxon>Terebellida</taxon>
        <taxon>Terebelliformia</taxon>
        <taxon>Alvinellidae</taxon>
        <taxon>Paralvinella</taxon>
    </lineage>
</organism>
<proteinExistence type="predicted"/>
<dbReference type="InterPro" id="IPR002110">
    <property type="entry name" value="Ankyrin_rpt"/>
</dbReference>
<keyword evidence="1" id="KW-0677">Repeat</keyword>
<reference evidence="4" key="1">
    <citation type="journal article" date="2023" name="Mol. Biol. Evol.">
        <title>Third-Generation Sequencing Reveals the Adaptive Role of the Epigenome in Three Deep-Sea Polychaetes.</title>
        <authorList>
            <person name="Perez M."/>
            <person name="Aroh O."/>
            <person name="Sun Y."/>
            <person name="Lan Y."/>
            <person name="Juniper S.K."/>
            <person name="Young C.R."/>
            <person name="Angers B."/>
            <person name="Qian P.Y."/>
        </authorList>
    </citation>
    <scope>NUCLEOTIDE SEQUENCE</scope>
    <source>
        <strain evidence="4">P08H-3</strain>
    </source>
</reference>
<dbReference type="InterPro" id="IPR050663">
    <property type="entry name" value="Ankyrin-SOCS_Box"/>
</dbReference>